<gene>
    <name evidence="8" type="ORF">TrCOL_g1216</name>
</gene>
<evidence type="ECO:0000256" key="5">
    <source>
        <dbReference type="SAM" id="MobiDB-lite"/>
    </source>
</evidence>
<dbReference type="SUPFAM" id="SSF144091">
    <property type="entry name" value="Rhomboid-like"/>
    <property type="match status" value="1"/>
</dbReference>
<keyword evidence="4 6" id="KW-0472">Membrane</keyword>
<dbReference type="Pfam" id="PF00627">
    <property type="entry name" value="UBA"/>
    <property type="match status" value="1"/>
</dbReference>
<dbReference type="Proteomes" id="UP001165065">
    <property type="component" value="Unassembled WGS sequence"/>
</dbReference>
<feature type="transmembrane region" description="Helical" evidence="6">
    <location>
        <begin position="31"/>
        <end position="50"/>
    </location>
</feature>
<dbReference type="InterPro" id="IPR015940">
    <property type="entry name" value="UBA"/>
</dbReference>
<dbReference type="OrthoDB" id="272778at2759"/>
<dbReference type="SUPFAM" id="SSF46934">
    <property type="entry name" value="UBA-like"/>
    <property type="match status" value="1"/>
</dbReference>
<evidence type="ECO:0000256" key="4">
    <source>
        <dbReference type="ARBA" id="ARBA00023136"/>
    </source>
</evidence>
<evidence type="ECO:0000256" key="2">
    <source>
        <dbReference type="ARBA" id="ARBA00022692"/>
    </source>
</evidence>
<evidence type="ECO:0000313" key="9">
    <source>
        <dbReference type="Proteomes" id="UP001165065"/>
    </source>
</evidence>
<protein>
    <recommendedName>
        <fullName evidence="7">UBA domain-containing protein</fullName>
    </recommendedName>
</protein>
<dbReference type="PROSITE" id="PS50030">
    <property type="entry name" value="UBA"/>
    <property type="match status" value="1"/>
</dbReference>
<dbReference type="InterPro" id="IPR009060">
    <property type="entry name" value="UBA-like_sf"/>
</dbReference>
<keyword evidence="2 6" id="KW-0812">Transmembrane</keyword>
<keyword evidence="9" id="KW-1185">Reference proteome</keyword>
<feature type="transmembrane region" description="Helical" evidence="6">
    <location>
        <begin position="70"/>
        <end position="88"/>
    </location>
</feature>
<name>A0A9W7GL34_9STRA</name>
<accession>A0A9W7GL34</accession>
<evidence type="ECO:0000256" key="1">
    <source>
        <dbReference type="ARBA" id="ARBA00004141"/>
    </source>
</evidence>
<evidence type="ECO:0000259" key="7">
    <source>
        <dbReference type="PROSITE" id="PS50030"/>
    </source>
</evidence>
<feature type="domain" description="UBA" evidence="7">
    <location>
        <begin position="250"/>
        <end position="290"/>
    </location>
</feature>
<dbReference type="InterPro" id="IPR035952">
    <property type="entry name" value="Rhomboid-like_sf"/>
</dbReference>
<comment type="caution">
    <text evidence="8">The sequence shown here is derived from an EMBL/GenBank/DDBJ whole genome shotgun (WGS) entry which is preliminary data.</text>
</comment>
<dbReference type="Gene3D" id="1.10.8.10">
    <property type="entry name" value="DNA helicase RuvA subunit, C-terminal domain"/>
    <property type="match status" value="1"/>
</dbReference>
<proteinExistence type="predicted"/>
<dbReference type="EMBL" id="BRYA01000354">
    <property type="protein sequence ID" value="GMI47692.1"/>
    <property type="molecule type" value="Genomic_DNA"/>
</dbReference>
<comment type="subcellular location">
    <subcellularLocation>
        <location evidence="1">Membrane</location>
        <topology evidence="1">Multi-pass membrane protein</topology>
    </subcellularLocation>
</comment>
<keyword evidence="3 6" id="KW-1133">Transmembrane helix</keyword>
<feature type="transmembrane region" description="Helical" evidence="6">
    <location>
        <begin position="100"/>
        <end position="125"/>
    </location>
</feature>
<feature type="compositionally biased region" description="Gly residues" evidence="5">
    <location>
        <begin position="165"/>
        <end position="175"/>
    </location>
</feature>
<feature type="compositionally biased region" description="Gly residues" evidence="5">
    <location>
        <begin position="217"/>
        <end position="232"/>
    </location>
</feature>
<sequence>MSLSPSIFTSLLLYTLLRPLERLLSTPKLSLSLLLLTLMSTLWTHIYNTYFPLNPTSPGPYPQLAGVLYLYHYYVPSVHLNFFTFFGLRFHEKSLPTILAFNLFLSGYRSTLIPSLIGLLAGLTYTTEAFKLFKINGLPNWVNAGAYGGIGWAFEETGPTLGLGNRTGNGQGRGNRYGFNRQGRGGGGTAGMGGGALRGGGGNFGLPPANNSATQGGTPGGPGGVGGGGFGGSMTNVGGPVYENLPPAPEPPEETVEMLMGMGFERERVLEVLKGCDNNVEVAANRLIGGS</sequence>
<organism evidence="8 9">
    <name type="scientific">Triparma columacea</name>
    <dbReference type="NCBI Taxonomy" id="722753"/>
    <lineage>
        <taxon>Eukaryota</taxon>
        <taxon>Sar</taxon>
        <taxon>Stramenopiles</taxon>
        <taxon>Ochrophyta</taxon>
        <taxon>Bolidophyceae</taxon>
        <taxon>Parmales</taxon>
        <taxon>Triparmaceae</taxon>
        <taxon>Triparma</taxon>
    </lineage>
</organism>
<dbReference type="GO" id="GO:0016020">
    <property type="term" value="C:membrane"/>
    <property type="evidence" value="ECO:0007669"/>
    <property type="project" value="UniProtKB-SubCell"/>
</dbReference>
<feature type="region of interest" description="Disordered" evidence="5">
    <location>
        <begin position="163"/>
        <end position="252"/>
    </location>
</feature>
<feature type="compositionally biased region" description="Gly residues" evidence="5">
    <location>
        <begin position="183"/>
        <end position="204"/>
    </location>
</feature>
<evidence type="ECO:0000256" key="3">
    <source>
        <dbReference type="ARBA" id="ARBA00022989"/>
    </source>
</evidence>
<feature type="compositionally biased region" description="Low complexity" evidence="5">
    <location>
        <begin position="233"/>
        <end position="245"/>
    </location>
</feature>
<dbReference type="AlphaFoldDB" id="A0A9W7GL34"/>
<evidence type="ECO:0000256" key="6">
    <source>
        <dbReference type="SAM" id="Phobius"/>
    </source>
</evidence>
<reference evidence="9" key="1">
    <citation type="journal article" date="2023" name="Commun. Biol.">
        <title>Genome analysis of Parmales, the sister group of diatoms, reveals the evolutionary specialization of diatoms from phago-mixotrophs to photoautotrophs.</title>
        <authorList>
            <person name="Ban H."/>
            <person name="Sato S."/>
            <person name="Yoshikawa S."/>
            <person name="Yamada K."/>
            <person name="Nakamura Y."/>
            <person name="Ichinomiya M."/>
            <person name="Sato N."/>
            <person name="Blanc-Mathieu R."/>
            <person name="Endo H."/>
            <person name="Kuwata A."/>
            <person name="Ogata H."/>
        </authorList>
    </citation>
    <scope>NUCLEOTIDE SEQUENCE [LARGE SCALE GENOMIC DNA]</scope>
</reference>
<evidence type="ECO:0000313" key="8">
    <source>
        <dbReference type="EMBL" id="GMI47692.1"/>
    </source>
</evidence>
<dbReference type="SMART" id="SM00165">
    <property type="entry name" value="UBA"/>
    <property type="match status" value="1"/>
</dbReference>